<dbReference type="AlphaFoldDB" id="A0A5N5LWZ6"/>
<protein>
    <submittedName>
        <fullName evidence="2">Uncharacterized protein</fullName>
    </submittedName>
</protein>
<dbReference type="Proteomes" id="UP000327468">
    <property type="component" value="Chromosome 16"/>
</dbReference>
<evidence type="ECO:0000313" key="2">
    <source>
        <dbReference type="EMBL" id="KAB5546753.1"/>
    </source>
</evidence>
<organism evidence="2 3">
    <name type="scientific">Pangasianodon hypophthalmus</name>
    <name type="common">Striped catfish</name>
    <name type="synonym">Helicophagus hypophthalmus</name>
    <dbReference type="NCBI Taxonomy" id="310915"/>
    <lineage>
        <taxon>Eukaryota</taxon>
        <taxon>Metazoa</taxon>
        <taxon>Chordata</taxon>
        <taxon>Craniata</taxon>
        <taxon>Vertebrata</taxon>
        <taxon>Euteleostomi</taxon>
        <taxon>Actinopterygii</taxon>
        <taxon>Neopterygii</taxon>
        <taxon>Teleostei</taxon>
        <taxon>Ostariophysi</taxon>
        <taxon>Siluriformes</taxon>
        <taxon>Pangasiidae</taxon>
        <taxon>Pangasianodon</taxon>
    </lineage>
</organism>
<feature type="chain" id="PRO_5024361907" evidence="1">
    <location>
        <begin position="22"/>
        <end position="270"/>
    </location>
</feature>
<name>A0A5N5LWZ6_PANHP</name>
<comment type="caution">
    <text evidence="2">The sequence shown here is derived from an EMBL/GenBank/DDBJ whole genome shotgun (WGS) entry which is preliminary data.</text>
</comment>
<evidence type="ECO:0000313" key="3">
    <source>
        <dbReference type="Proteomes" id="UP000327468"/>
    </source>
</evidence>
<reference evidence="2 3" key="1">
    <citation type="submission" date="2019-06" db="EMBL/GenBank/DDBJ databases">
        <title>A chromosome-scale genome assembly of the striped catfish, Pangasianodon hypophthalmus.</title>
        <authorList>
            <person name="Wen M."/>
            <person name="Zahm M."/>
            <person name="Roques C."/>
            <person name="Cabau C."/>
            <person name="Klopp C."/>
            <person name="Donnadieu C."/>
            <person name="Jouanno E."/>
            <person name="Avarre J.-C."/>
            <person name="Campet M."/>
            <person name="Ha T.T.T."/>
            <person name="Dugue R."/>
            <person name="Lampietro C."/>
            <person name="Louis A."/>
            <person name="Herpin A."/>
            <person name="Echchiki A."/>
            <person name="Berthelot C."/>
            <person name="Parey E."/>
            <person name="Roest-Crollius H."/>
            <person name="Braasch I."/>
            <person name="Postlethwait J."/>
            <person name="Bobe J."/>
            <person name="Montfort J."/>
            <person name="Bouchez O."/>
            <person name="Begum T."/>
            <person name="Schartl M."/>
            <person name="Guiguen Y."/>
        </authorList>
    </citation>
    <scope>NUCLEOTIDE SEQUENCE [LARGE SCALE GENOMIC DNA]</scope>
    <source>
        <strain evidence="2 3">Indonesia</strain>
        <tissue evidence="2">Blood</tissue>
    </source>
</reference>
<sequence length="270" mass="30009">MNPSRCYGCTYLFLSVVAVVGWHDLDNSEYDCWPLEKPDELNMIDCGGLEMAWVLRPPEKVVSGEEFNVIYSVTVNDEFYQWAVEHNIFVHRSITGAAEARRFCEQHECPSNWKDANGENCCIHHANIHSCPMGYMKAADERICGPWIPDDGRIFTHTISTSGKMTQTNWTAKVVLFHEGLTSLIAHIRVGNMQVALEAKSTVLPTISTVTLFTCSRRVCVKYYVARAAMGSIISVPAVNSDSNASCVTGLSSCTGMPTSRKQLYTHTGI</sequence>
<keyword evidence="1" id="KW-0732">Signal</keyword>
<keyword evidence="3" id="KW-1185">Reference proteome</keyword>
<gene>
    <name evidence="2" type="ORF">PHYPO_G00075590</name>
</gene>
<feature type="signal peptide" evidence="1">
    <location>
        <begin position="1"/>
        <end position="21"/>
    </location>
</feature>
<proteinExistence type="predicted"/>
<dbReference type="EMBL" id="VFJC01000017">
    <property type="protein sequence ID" value="KAB5546753.1"/>
    <property type="molecule type" value="Genomic_DNA"/>
</dbReference>
<evidence type="ECO:0000256" key="1">
    <source>
        <dbReference type="SAM" id="SignalP"/>
    </source>
</evidence>
<accession>A0A5N5LWZ6</accession>